<reference evidence="1" key="2">
    <citation type="submission" date="2020-11" db="EMBL/GenBank/DDBJ databases">
        <authorList>
            <person name="McCartney M.A."/>
            <person name="Auch B."/>
            <person name="Kono T."/>
            <person name="Mallez S."/>
            <person name="Becker A."/>
            <person name="Gohl D.M."/>
            <person name="Silverstein K.A.T."/>
            <person name="Koren S."/>
            <person name="Bechman K.B."/>
            <person name="Herman A."/>
            <person name="Abrahante J.E."/>
            <person name="Garbe J."/>
        </authorList>
    </citation>
    <scope>NUCLEOTIDE SEQUENCE</scope>
    <source>
        <strain evidence="1">Duluth1</strain>
        <tissue evidence="1">Whole animal</tissue>
    </source>
</reference>
<accession>A0A9D4H4F6</accession>
<dbReference type="AlphaFoldDB" id="A0A9D4H4F6"/>
<proteinExistence type="predicted"/>
<comment type="caution">
    <text evidence="1">The sequence shown here is derived from an EMBL/GenBank/DDBJ whole genome shotgun (WGS) entry which is preliminary data.</text>
</comment>
<dbReference type="Proteomes" id="UP000828390">
    <property type="component" value="Unassembled WGS sequence"/>
</dbReference>
<name>A0A9D4H4F6_DREPO</name>
<reference evidence="1" key="1">
    <citation type="journal article" date="2019" name="bioRxiv">
        <title>The Genome of the Zebra Mussel, Dreissena polymorpha: A Resource for Invasive Species Research.</title>
        <authorList>
            <person name="McCartney M.A."/>
            <person name="Auch B."/>
            <person name="Kono T."/>
            <person name="Mallez S."/>
            <person name="Zhang Y."/>
            <person name="Obille A."/>
            <person name="Becker A."/>
            <person name="Abrahante J.E."/>
            <person name="Garbe J."/>
            <person name="Badalamenti J.P."/>
            <person name="Herman A."/>
            <person name="Mangelson H."/>
            <person name="Liachko I."/>
            <person name="Sullivan S."/>
            <person name="Sone E.D."/>
            <person name="Koren S."/>
            <person name="Silverstein K.A.T."/>
            <person name="Beckman K.B."/>
            <person name="Gohl D.M."/>
        </authorList>
    </citation>
    <scope>NUCLEOTIDE SEQUENCE</scope>
    <source>
        <strain evidence="1">Duluth1</strain>
        <tissue evidence="1">Whole animal</tissue>
    </source>
</reference>
<evidence type="ECO:0000313" key="1">
    <source>
        <dbReference type="EMBL" id="KAH3826784.1"/>
    </source>
</evidence>
<evidence type="ECO:0000313" key="2">
    <source>
        <dbReference type="Proteomes" id="UP000828390"/>
    </source>
</evidence>
<organism evidence="1 2">
    <name type="scientific">Dreissena polymorpha</name>
    <name type="common">Zebra mussel</name>
    <name type="synonym">Mytilus polymorpha</name>
    <dbReference type="NCBI Taxonomy" id="45954"/>
    <lineage>
        <taxon>Eukaryota</taxon>
        <taxon>Metazoa</taxon>
        <taxon>Spiralia</taxon>
        <taxon>Lophotrochozoa</taxon>
        <taxon>Mollusca</taxon>
        <taxon>Bivalvia</taxon>
        <taxon>Autobranchia</taxon>
        <taxon>Heteroconchia</taxon>
        <taxon>Euheterodonta</taxon>
        <taxon>Imparidentia</taxon>
        <taxon>Neoheterodontei</taxon>
        <taxon>Myida</taxon>
        <taxon>Dreissenoidea</taxon>
        <taxon>Dreissenidae</taxon>
        <taxon>Dreissena</taxon>
    </lineage>
</organism>
<sequence length="54" mass="5783">MHSSSHKALCPSTCAHRHVPVREGLTVHTDVGGLVLTHGHHHLTLGGCRKTLKA</sequence>
<dbReference type="EMBL" id="JAIWYP010000005">
    <property type="protein sequence ID" value="KAH3826784.1"/>
    <property type="molecule type" value="Genomic_DNA"/>
</dbReference>
<protein>
    <submittedName>
        <fullName evidence="1">Uncharacterized protein</fullName>
    </submittedName>
</protein>
<gene>
    <name evidence="1" type="ORF">DPMN_128696</name>
</gene>
<keyword evidence="2" id="KW-1185">Reference proteome</keyword>